<dbReference type="PATRIC" id="fig|1410657.5.peg.931"/>
<evidence type="ECO:0000313" key="2">
    <source>
        <dbReference type="Proteomes" id="UP000051841"/>
    </source>
</evidence>
<gene>
    <name evidence="1" type="ORF">IV49_GL000893</name>
</gene>
<dbReference type="EMBL" id="JQBL01000022">
    <property type="protein sequence ID" value="KRN49713.1"/>
    <property type="molecule type" value="Genomic_DNA"/>
</dbReference>
<name>A0A0R2HA07_9FIRM</name>
<dbReference type="RefSeq" id="WP_029070058.1">
    <property type="nucleotide sequence ID" value="NZ_JNKN01000028.1"/>
</dbReference>
<accession>A0A0R2HA07</accession>
<organism evidence="1 2">
    <name type="scientific">Kandleria vitulina DSM 20405</name>
    <dbReference type="NCBI Taxonomy" id="1410657"/>
    <lineage>
        <taxon>Bacteria</taxon>
        <taxon>Bacillati</taxon>
        <taxon>Bacillota</taxon>
        <taxon>Erysipelotrichia</taxon>
        <taxon>Erysipelotrichales</taxon>
        <taxon>Coprobacillaceae</taxon>
        <taxon>Kandleria</taxon>
    </lineage>
</organism>
<dbReference type="Pfam" id="PF06949">
    <property type="entry name" value="DUF1292"/>
    <property type="match status" value="1"/>
</dbReference>
<evidence type="ECO:0000313" key="1">
    <source>
        <dbReference type="EMBL" id="KRN49713.1"/>
    </source>
</evidence>
<reference evidence="1 2" key="1">
    <citation type="journal article" date="2015" name="Genome Announc.">
        <title>Expanding the biotechnology potential of lactobacilli through comparative genomics of 213 strains and associated genera.</title>
        <authorList>
            <person name="Sun Z."/>
            <person name="Harris H.M."/>
            <person name="McCann A."/>
            <person name="Guo C."/>
            <person name="Argimon S."/>
            <person name="Zhang W."/>
            <person name="Yang X."/>
            <person name="Jeffery I.B."/>
            <person name="Cooney J.C."/>
            <person name="Kagawa T.F."/>
            <person name="Liu W."/>
            <person name="Song Y."/>
            <person name="Salvetti E."/>
            <person name="Wrobel A."/>
            <person name="Rasinkangas P."/>
            <person name="Parkhill J."/>
            <person name="Rea M.C."/>
            <person name="O'Sullivan O."/>
            <person name="Ritari J."/>
            <person name="Douillard F.P."/>
            <person name="Paul Ross R."/>
            <person name="Yang R."/>
            <person name="Briner A.E."/>
            <person name="Felis G.E."/>
            <person name="de Vos W.M."/>
            <person name="Barrangou R."/>
            <person name="Klaenhammer T.R."/>
            <person name="Caufield P.W."/>
            <person name="Cui Y."/>
            <person name="Zhang H."/>
            <person name="O'Toole P.W."/>
        </authorList>
    </citation>
    <scope>NUCLEOTIDE SEQUENCE [LARGE SCALE GENOMIC DNA]</scope>
    <source>
        <strain evidence="1 2">DSM 20405</strain>
    </source>
</reference>
<sequence>MAKKVQTVEMDGITFEVIGIFDYEGQDYLALARGEEIYLYVYIAHNDGTFEALDIEDEDLFNAVAEEFTCIQNNQVWED</sequence>
<keyword evidence="2" id="KW-1185">Reference proteome</keyword>
<dbReference type="AlphaFoldDB" id="A0A0R2HA07"/>
<dbReference type="Proteomes" id="UP000051841">
    <property type="component" value="Unassembled WGS sequence"/>
</dbReference>
<dbReference type="InterPro" id="IPR009711">
    <property type="entry name" value="UPF0473"/>
</dbReference>
<protein>
    <recommendedName>
        <fullName evidence="3">DUF1292 domain-containing protein</fullName>
    </recommendedName>
</protein>
<evidence type="ECO:0008006" key="3">
    <source>
        <dbReference type="Google" id="ProtNLM"/>
    </source>
</evidence>
<proteinExistence type="predicted"/>
<comment type="caution">
    <text evidence="1">The sequence shown here is derived from an EMBL/GenBank/DDBJ whole genome shotgun (WGS) entry which is preliminary data.</text>
</comment>